<feature type="domain" description="NR LBD" evidence="12">
    <location>
        <begin position="176"/>
        <end position="403"/>
    </location>
</feature>
<comment type="caution">
    <text evidence="13">The sequence shown here is derived from an EMBL/GenBank/DDBJ whole genome shotgun (WGS) entry which is preliminary data.</text>
</comment>
<dbReference type="SMART" id="SM00430">
    <property type="entry name" value="HOLI"/>
    <property type="match status" value="1"/>
</dbReference>
<dbReference type="InterPro" id="IPR001628">
    <property type="entry name" value="Znf_hrmn_rcpt"/>
</dbReference>
<evidence type="ECO:0000259" key="11">
    <source>
        <dbReference type="PROSITE" id="PS51030"/>
    </source>
</evidence>
<evidence type="ECO:0000256" key="9">
    <source>
        <dbReference type="ARBA" id="ARBA00023242"/>
    </source>
</evidence>
<evidence type="ECO:0000259" key="12">
    <source>
        <dbReference type="PROSITE" id="PS51843"/>
    </source>
</evidence>
<evidence type="ECO:0000256" key="5">
    <source>
        <dbReference type="ARBA" id="ARBA00023015"/>
    </source>
</evidence>
<keyword evidence="4 10" id="KW-0862">Zinc</keyword>
<dbReference type="PROSITE" id="PS51843">
    <property type="entry name" value="NR_LBD"/>
    <property type="match status" value="1"/>
</dbReference>
<keyword evidence="6 10" id="KW-0238">DNA-binding</keyword>
<keyword evidence="2 10" id="KW-0479">Metal-binding</keyword>
<keyword evidence="8 10" id="KW-0675">Receptor</keyword>
<name>A0A6V7VXN4_MELEN</name>
<reference evidence="13 14" key="1">
    <citation type="submission" date="2020-08" db="EMBL/GenBank/DDBJ databases">
        <authorList>
            <person name="Koutsovoulos G."/>
            <person name="Danchin GJ E."/>
        </authorList>
    </citation>
    <scope>NUCLEOTIDE SEQUENCE [LARGE SCALE GENOMIC DNA]</scope>
</reference>
<dbReference type="Gene3D" id="3.30.50.10">
    <property type="entry name" value="Erythroid Transcription Factor GATA-1, subunit A"/>
    <property type="match status" value="1"/>
</dbReference>
<keyword evidence="3 10" id="KW-0863">Zinc-finger</keyword>
<dbReference type="InterPro" id="IPR050274">
    <property type="entry name" value="Nuclear_hormone_rcpt_NR2"/>
</dbReference>
<gene>
    <name evidence="13" type="ORF">MENT_LOCUS31551</name>
</gene>
<comment type="subcellular location">
    <subcellularLocation>
        <location evidence="10">Nucleus</location>
    </subcellularLocation>
</comment>
<keyword evidence="9 10" id="KW-0539">Nucleus</keyword>
<dbReference type="InterPro" id="IPR035500">
    <property type="entry name" value="NHR-like_dom_sf"/>
</dbReference>
<evidence type="ECO:0000256" key="3">
    <source>
        <dbReference type="ARBA" id="ARBA00022771"/>
    </source>
</evidence>
<dbReference type="SMART" id="SM00399">
    <property type="entry name" value="ZnF_C4"/>
    <property type="match status" value="1"/>
</dbReference>
<dbReference type="GO" id="GO:0008270">
    <property type="term" value="F:zinc ion binding"/>
    <property type="evidence" value="ECO:0007669"/>
    <property type="project" value="UniProtKB-KW"/>
</dbReference>
<dbReference type="PROSITE" id="PS00031">
    <property type="entry name" value="NUCLEAR_REC_DBD_1"/>
    <property type="match status" value="1"/>
</dbReference>
<evidence type="ECO:0000256" key="1">
    <source>
        <dbReference type="ARBA" id="ARBA00005993"/>
    </source>
</evidence>
<dbReference type="SUPFAM" id="SSF48508">
    <property type="entry name" value="Nuclear receptor ligand-binding domain"/>
    <property type="match status" value="1"/>
</dbReference>
<dbReference type="Pfam" id="PF00105">
    <property type="entry name" value="zf-C4"/>
    <property type="match status" value="1"/>
</dbReference>
<dbReference type="Proteomes" id="UP000580250">
    <property type="component" value="Unassembled WGS sequence"/>
</dbReference>
<evidence type="ECO:0000256" key="2">
    <source>
        <dbReference type="ARBA" id="ARBA00022723"/>
    </source>
</evidence>
<dbReference type="PROSITE" id="PS51030">
    <property type="entry name" value="NUCLEAR_REC_DBD_2"/>
    <property type="match status" value="1"/>
</dbReference>
<dbReference type="Pfam" id="PF00104">
    <property type="entry name" value="Hormone_recep"/>
    <property type="match status" value="1"/>
</dbReference>
<organism evidence="13 14">
    <name type="scientific">Meloidogyne enterolobii</name>
    <name type="common">Root-knot nematode worm</name>
    <name type="synonym">Meloidogyne mayaguensis</name>
    <dbReference type="NCBI Taxonomy" id="390850"/>
    <lineage>
        <taxon>Eukaryota</taxon>
        <taxon>Metazoa</taxon>
        <taxon>Ecdysozoa</taxon>
        <taxon>Nematoda</taxon>
        <taxon>Chromadorea</taxon>
        <taxon>Rhabditida</taxon>
        <taxon>Tylenchina</taxon>
        <taxon>Tylenchomorpha</taxon>
        <taxon>Tylenchoidea</taxon>
        <taxon>Meloidogynidae</taxon>
        <taxon>Meloidogyninae</taxon>
        <taxon>Meloidogyne</taxon>
    </lineage>
</organism>
<accession>A0A6V7VXN4</accession>
<sequence length="408" mass="47417">MQRNSIKQCKVCGTKDKVCFHYGVRTCRACGAFFRRYLENENKLKYNDCTYKCLQEQFSNENKNEKSETKLADCKKCRLEKCFSMLDMYDKIYICREAMEEQINEINPSNSPIVDTTIKDINLINSILPIIEAKKRIMHAFNDLDDIFLKGPILFEEIILSNFNIFRLTDNFSPNPSPIPFDELKSWESSIQNEGIFNSRVQKWFLVDRLLCVAIARSFPVFEELTLSDQIAQLRHVSNVFTSFTSSYLAWELGSATWTRKDGVMPALGIMSTDVFLHDDKILKWSDYSFTKSVGYFKRAALTKIEFTLLIAIIITKSNAKDLSVEGKEVLLDEFNKYTQILLRYNQRRLGLIEGAQRLAECSRLINRSIENECALRLMLSHQTKHYKMGVTCYKLSNFLENFLNKTD</sequence>
<evidence type="ECO:0000256" key="8">
    <source>
        <dbReference type="ARBA" id="ARBA00023170"/>
    </source>
</evidence>
<comment type="similarity">
    <text evidence="1 10">Belongs to the nuclear hormone receptor family.</text>
</comment>
<dbReference type="AlphaFoldDB" id="A0A6V7VXN4"/>
<proteinExistence type="inferred from homology"/>
<dbReference type="SUPFAM" id="SSF57716">
    <property type="entry name" value="Glucocorticoid receptor-like (DNA-binding domain)"/>
    <property type="match status" value="1"/>
</dbReference>
<dbReference type="OrthoDB" id="9996608at2759"/>
<dbReference type="InterPro" id="IPR013088">
    <property type="entry name" value="Znf_NHR/GATA"/>
</dbReference>
<evidence type="ECO:0000256" key="10">
    <source>
        <dbReference type="RuleBase" id="RU004334"/>
    </source>
</evidence>
<dbReference type="GO" id="GO:0005634">
    <property type="term" value="C:nucleus"/>
    <property type="evidence" value="ECO:0007669"/>
    <property type="project" value="UniProtKB-SubCell"/>
</dbReference>
<evidence type="ECO:0000256" key="7">
    <source>
        <dbReference type="ARBA" id="ARBA00023163"/>
    </source>
</evidence>
<dbReference type="InterPro" id="IPR000536">
    <property type="entry name" value="Nucl_hrmn_rcpt_lig-bd"/>
</dbReference>
<evidence type="ECO:0000256" key="4">
    <source>
        <dbReference type="ARBA" id="ARBA00022833"/>
    </source>
</evidence>
<keyword evidence="7 10" id="KW-0804">Transcription</keyword>
<dbReference type="EMBL" id="CAJEWN010000347">
    <property type="protein sequence ID" value="CAD2179542.1"/>
    <property type="molecule type" value="Genomic_DNA"/>
</dbReference>
<dbReference type="GO" id="GO:0003700">
    <property type="term" value="F:DNA-binding transcription factor activity"/>
    <property type="evidence" value="ECO:0007669"/>
    <property type="project" value="InterPro"/>
</dbReference>
<dbReference type="Gene3D" id="1.10.565.10">
    <property type="entry name" value="Retinoid X Receptor"/>
    <property type="match status" value="1"/>
</dbReference>
<keyword evidence="5 10" id="KW-0805">Transcription regulation</keyword>
<evidence type="ECO:0000313" key="13">
    <source>
        <dbReference type="EMBL" id="CAD2179542.1"/>
    </source>
</evidence>
<evidence type="ECO:0000256" key="6">
    <source>
        <dbReference type="ARBA" id="ARBA00023125"/>
    </source>
</evidence>
<evidence type="ECO:0000313" key="14">
    <source>
        <dbReference type="Proteomes" id="UP000580250"/>
    </source>
</evidence>
<dbReference type="PANTHER" id="PTHR24083">
    <property type="entry name" value="NUCLEAR HORMONE RECEPTOR"/>
    <property type="match status" value="1"/>
</dbReference>
<dbReference type="GO" id="GO:0043565">
    <property type="term" value="F:sequence-specific DNA binding"/>
    <property type="evidence" value="ECO:0007669"/>
    <property type="project" value="InterPro"/>
</dbReference>
<feature type="domain" description="Nuclear receptor" evidence="11">
    <location>
        <begin position="6"/>
        <end position="101"/>
    </location>
</feature>
<protein>
    <submittedName>
        <fullName evidence="13">Uncharacterized protein</fullName>
    </submittedName>
</protein>